<accession>T1ESZ1</accession>
<dbReference type="STRING" id="6412.T1ESZ1"/>
<evidence type="ECO:0000313" key="2">
    <source>
        <dbReference type="EMBL" id="ESN99162.1"/>
    </source>
</evidence>
<evidence type="ECO:0000256" key="1">
    <source>
        <dbReference type="SAM" id="MobiDB-lite"/>
    </source>
</evidence>
<proteinExistence type="predicted"/>
<keyword evidence="4" id="KW-1185">Reference proteome</keyword>
<dbReference type="Proteomes" id="UP000015101">
    <property type="component" value="Unassembled WGS sequence"/>
</dbReference>
<evidence type="ECO:0000313" key="4">
    <source>
        <dbReference type="Proteomes" id="UP000015101"/>
    </source>
</evidence>
<feature type="compositionally biased region" description="Polar residues" evidence="1">
    <location>
        <begin position="1"/>
        <end position="27"/>
    </location>
</feature>
<dbReference type="AlphaFoldDB" id="T1ESZ1"/>
<dbReference type="HOGENOM" id="CLU_1108122_0_0_1"/>
<dbReference type="GeneID" id="20199691"/>
<gene>
    <name evidence="3" type="primary">20199691</name>
    <name evidence="2" type="ORF">HELRODRAFT_162655</name>
</gene>
<feature type="region of interest" description="Disordered" evidence="1">
    <location>
        <begin position="1"/>
        <end position="79"/>
    </location>
</feature>
<dbReference type="OrthoDB" id="10041151at2759"/>
<feature type="compositionally biased region" description="Low complexity" evidence="1">
    <location>
        <begin position="51"/>
        <end position="64"/>
    </location>
</feature>
<name>T1ESZ1_HELRO</name>
<organism evidence="3 4">
    <name type="scientific">Helobdella robusta</name>
    <name type="common">Californian leech</name>
    <dbReference type="NCBI Taxonomy" id="6412"/>
    <lineage>
        <taxon>Eukaryota</taxon>
        <taxon>Metazoa</taxon>
        <taxon>Spiralia</taxon>
        <taxon>Lophotrochozoa</taxon>
        <taxon>Annelida</taxon>
        <taxon>Clitellata</taxon>
        <taxon>Hirudinea</taxon>
        <taxon>Rhynchobdellida</taxon>
        <taxon>Glossiphoniidae</taxon>
        <taxon>Helobdella</taxon>
    </lineage>
</organism>
<protein>
    <submittedName>
        <fullName evidence="2 3">Uncharacterized protein</fullName>
    </submittedName>
</protein>
<dbReference type="EMBL" id="KB097143">
    <property type="protein sequence ID" value="ESN99162.1"/>
    <property type="molecule type" value="Genomic_DNA"/>
</dbReference>
<dbReference type="EnsemblMetazoa" id="HelroT162655">
    <property type="protein sequence ID" value="HelroP162655"/>
    <property type="gene ID" value="HelroG162655"/>
</dbReference>
<reference evidence="4" key="1">
    <citation type="submission" date="2012-12" db="EMBL/GenBank/DDBJ databases">
        <authorList>
            <person name="Hellsten U."/>
            <person name="Grimwood J."/>
            <person name="Chapman J.A."/>
            <person name="Shapiro H."/>
            <person name="Aerts A."/>
            <person name="Otillar R.P."/>
            <person name="Terry A.Y."/>
            <person name="Boore J.L."/>
            <person name="Simakov O."/>
            <person name="Marletaz F."/>
            <person name="Cho S.-J."/>
            <person name="Edsinger-Gonzales E."/>
            <person name="Havlak P."/>
            <person name="Kuo D.-H."/>
            <person name="Larsson T."/>
            <person name="Lv J."/>
            <person name="Arendt D."/>
            <person name="Savage R."/>
            <person name="Osoegawa K."/>
            <person name="de Jong P."/>
            <person name="Lindberg D.R."/>
            <person name="Seaver E.C."/>
            <person name="Weisblat D.A."/>
            <person name="Putnam N.H."/>
            <person name="Grigoriev I.V."/>
            <person name="Rokhsar D.S."/>
        </authorList>
    </citation>
    <scope>NUCLEOTIDE SEQUENCE</scope>
</reference>
<dbReference type="EMBL" id="AMQM01001133">
    <property type="status" value="NOT_ANNOTATED_CDS"/>
    <property type="molecule type" value="Genomic_DNA"/>
</dbReference>
<dbReference type="InParanoid" id="T1ESZ1"/>
<reference evidence="3" key="3">
    <citation type="submission" date="2015-06" db="UniProtKB">
        <authorList>
            <consortium name="EnsemblMetazoa"/>
        </authorList>
    </citation>
    <scope>IDENTIFICATION</scope>
</reference>
<dbReference type="CTD" id="20199691"/>
<sequence length="251" mass="29188">MSSAKSLATSLLPSPQNTKVPVEQSSKPHNKHVKKCVRDLMSDSLSQSNASSIHESSDMSSITSFDDSTSEYAKGDSPSHLGSFCYPLNELRRKYKREFKDAIRKNYKYMMSENIMDSCKLTENEFSAFDSDEVSSESNAISYNEFVRQYQELITWLTNMHENINQNQVNCCNSEKYLNQAYHEELLHRLTRRTQFQEYSRQLIVHYPNKRNDILAMCNRVDQLWMELEKDVVPAKLGNPLFVIEGFIQFF</sequence>
<dbReference type="RefSeq" id="XP_009023048.1">
    <property type="nucleotide sequence ID" value="XM_009024800.1"/>
</dbReference>
<evidence type="ECO:0000313" key="3">
    <source>
        <dbReference type="EnsemblMetazoa" id="HelroP162655"/>
    </source>
</evidence>
<dbReference type="KEGG" id="hro:HELRODRAFT_162655"/>
<reference evidence="2 4" key="2">
    <citation type="journal article" date="2013" name="Nature">
        <title>Insights into bilaterian evolution from three spiralian genomes.</title>
        <authorList>
            <person name="Simakov O."/>
            <person name="Marletaz F."/>
            <person name="Cho S.J."/>
            <person name="Edsinger-Gonzales E."/>
            <person name="Havlak P."/>
            <person name="Hellsten U."/>
            <person name="Kuo D.H."/>
            <person name="Larsson T."/>
            <person name="Lv J."/>
            <person name="Arendt D."/>
            <person name="Savage R."/>
            <person name="Osoegawa K."/>
            <person name="de Jong P."/>
            <person name="Grimwood J."/>
            <person name="Chapman J.A."/>
            <person name="Shapiro H."/>
            <person name="Aerts A."/>
            <person name="Otillar R.P."/>
            <person name="Terry A.Y."/>
            <person name="Boore J.L."/>
            <person name="Grigoriev I.V."/>
            <person name="Lindberg D.R."/>
            <person name="Seaver E.C."/>
            <person name="Weisblat D.A."/>
            <person name="Putnam N.H."/>
            <person name="Rokhsar D.S."/>
        </authorList>
    </citation>
    <scope>NUCLEOTIDE SEQUENCE</scope>
</reference>